<gene>
    <name evidence="6" type="ordered locus">Ferpe_1634</name>
</gene>
<name>H9UDV0_FERPD</name>
<feature type="binding site" evidence="3">
    <location>
        <position position="129"/>
    </location>
    <ligand>
        <name>substrate</name>
    </ligand>
</feature>
<keyword evidence="1" id="KW-0645">Protease</keyword>
<feature type="binding site" evidence="4">
    <location>
        <position position="223"/>
    </location>
    <ligand>
        <name>Zn(2+)</name>
        <dbReference type="ChEBI" id="CHEBI:29105"/>
        <label>2</label>
        <note>catalytic</note>
    </ligand>
</feature>
<proteinExistence type="inferred from homology"/>
<evidence type="ECO:0000256" key="4">
    <source>
        <dbReference type="PIRSR" id="PIRSR001238-3"/>
    </source>
</evidence>
<dbReference type="Gene3D" id="2.30.40.10">
    <property type="entry name" value="Urease, subunit C, domain 1"/>
    <property type="match status" value="1"/>
</dbReference>
<dbReference type="InterPro" id="IPR011059">
    <property type="entry name" value="Metal-dep_hydrolase_composite"/>
</dbReference>
<dbReference type="PANTHER" id="PTHR11647:SF1">
    <property type="entry name" value="COLLAPSIN RESPONSE MEDIATOR PROTEIN"/>
    <property type="match status" value="1"/>
</dbReference>
<dbReference type="PIRSF" id="PIRSF001238">
    <property type="entry name" value="IadA"/>
    <property type="match status" value="1"/>
</dbReference>
<organism evidence="6 7">
    <name type="scientific">Fervidobacterium pennivorans (strain DSM 9078 / Ven5)</name>
    <dbReference type="NCBI Taxonomy" id="771875"/>
    <lineage>
        <taxon>Bacteria</taxon>
        <taxon>Thermotogati</taxon>
        <taxon>Thermotogota</taxon>
        <taxon>Thermotogae</taxon>
        <taxon>Thermotogales</taxon>
        <taxon>Fervidobacteriaceae</taxon>
        <taxon>Fervidobacterium</taxon>
    </lineage>
</organism>
<evidence type="ECO:0000256" key="3">
    <source>
        <dbReference type="PIRSR" id="PIRSR001238-2"/>
    </source>
</evidence>
<accession>H9UDV0</accession>
<feature type="domain" description="Amidohydrolase-related" evidence="5">
    <location>
        <begin position="52"/>
        <end position="371"/>
    </location>
</feature>
<evidence type="ECO:0000313" key="6">
    <source>
        <dbReference type="EMBL" id="AFG35693.1"/>
    </source>
</evidence>
<dbReference type="SUPFAM" id="SSF51556">
    <property type="entry name" value="Metallo-dependent hydrolases"/>
    <property type="match status" value="1"/>
</dbReference>
<dbReference type="InterPro" id="IPR032466">
    <property type="entry name" value="Metal_Hydrolase"/>
</dbReference>
<keyword evidence="1" id="KW-0378">Hydrolase</keyword>
<dbReference type="NCBIfam" id="TIGR01975">
    <property type="entry name" value="isoAsp_dipep"/>
    <property type="match status" value="1"/>
</dbReference>
<dbReference type="PANTHER" id="PTHR11647">
    <property type="entry name" value="HYDRANTOINASE/DIHYDROPYRIMIDINASE FAMILY MEMBER"/>
    <property type="match status" value="1"/>
</dbReference>
<dbReference type="EMBL" id="CP003260">
    <property type="protein sequence ID" value="AFG35693.1"/>
    <property type="molecule type" value="Genomic_DNA"/>
</dbReference>
<feature type="binding site" evidence="4">
    <location>
        <position position="60"/>
    </location>
    <ligand>
        <name>Zn(2+)</name>
        <dbReference type="ChEBI" id="CHEBI:29105"/>
        <label>1</label>
        <note>catalytic</note>
    </ligand>
</feature>
<feature type="active site" description="Proton acceptor" evidence="2">
    <location>
        <position position="284"/>
    </location>
</feature>
<dbReference type="GO" id="GO:0006508">
    <property type="term" value="P:proteolysis"/>
    <property type="evidence" value="ECO:0007669"/>
    <property type="project" value="UniProtKB-KW"/>
</dbReference>
<dbReference type="EC" id="3.4.19.-" evidence="1"/>
<feature type="binding site" evidence="4">
    <location>
        <position position="62"/>
    </location>
    <ligand>
        <name>Zn(2+)</name>
        <dbReference type="ChEBI" id="CHEBI:29105"/>
        <label>1</label>
        <note>catalytic</note>
    </ligand>
</feature>
<dbReference type="Proteomes" id="UP000007384">
    <property type="component" value="Chromosome"/>
</dbReference>
<feature type="binding site" evidence="3">
    <location>
        <position position="288"/>
    </location>
    <ligand>
        <name>substrate</name>
    </ligand>
</feature>
<dbReference type="STRING" id="771875.Ferpe_1634"/>
<feature type="binding site" evidence="4">
    <location>
        <position position="284"/>
    </location>
    <ligand>
        <name>Zn(2+)</name>
        <dbReference type="ChEBI" id="CHEBI:29105"/>
        <label>1</label>
        <note>catalytic</note>
    </ligand>
</feature>
<dbReference type="GO" id="GO:0008237">
    <property type="term" value="F:metallopeptidase activity"/>
    <property type="evidence" value="ECO:0007669"/>
    <property type="project" value="UniProtKB-KW"/>
</dbReference>
<evidence type="ECO:0000256" key="1">
    <source>
        <dbReference type="PIRNR" id="PIRNR001238"/>
    </source>
</evidence>
<keyword evidence="1" id="KW-0482">Metalloprotease</keyword>
<feature type="binding site" evidence="3">
    <location>
        <position position="162"/>
    </location>
    <ligand>
        <name>substrate</name>
    </ligand>
</feature>
<evidence type="ECO:0000256" key="2">
    <source>
        <dbReference type="PIRSR" id="PIRSR001238-1"/>
    </source>
</evidence>
<keyword evidence="1 4" id="KW-0479">Metal-binding</keyword>
<comment type="cofactor">
    <cofactor evidence="1 4">
        <name>Zn(2+)</name>
        <dbReference type="ChEBI" id="CHEBI:29105"/>
    </cofactor>
    <text evidence="1 4">Binds 2 Zn(2+) ions per subunit.</text>
</comment>
<dbReference type="GO" id="GO:0008798">
    <property type="term" value="F:beta-aspartyl-peptidase activity"/>
    <property type="evidence" value="ECO:0007669"/>
    <property type="project" value="InterPro"/>
</dbReference>
<comment type="function">
    <text evidence="1">Catalyzes the hydrolytic cleavage of a subset of L-isoaspartyl (L-beta-aspartyl) dipeptides. Used to degrade proteins damaged by L-isoaspartyl residues formation.</text>
</comment>
<dbReference type="RefSeq" id="WP_014452127.1">
    <property type="nucleotide sequence ID" value="NC_017095.1"/>
</dbReference>
<dbReference type="HOGENOM" id="CLU_058216_0_0_0"/>
<feature type="binding site" evidence="3">
    <location>
        <position position="226"/>
    </location>
    <ligand>
        <name>substrate</name>
    </ligand>
</feature>
<dbReference type="Pfam" id="PF01979">
    <property type="entry name" value="Amidohydro_1"/>
    <property type="match status" value="1"/>
</dbReference>
<comment type="PTM">
    <text evidence="1">Carboxylation allows a single lysine to coordinate two zinc ions.</text>
</comment>
<sequence>MRIIKNAKIFAPKYVGKADVIFHNRIIHISKDINPFFFPFEVEIYDASGLLLLPGLIDPHVHITGGGGEGGFETRTPELKISDCIKNGITTVIGCLGTDGVTRSLENLYAKAKSLENEGLSTFIYTGSYRVPPVTFTGSVVKDIVLIDKVIGVGEIAISDHRSSQPTFEEILRIVADARVGGMISGKAGIVNFHVGAGKRGIDYLFEIIKNTEIPIHHLYPTHMSRNERLFEQGLEFATKGGMIDLTALQPENDEPSKREFNTVDAILKAYENKLLENITISSDGQGSLPKFDEMGTVVGLSVGSVSSVWYTIRKVVERGLPLEKAIEVSTINPAKVFKLSKGRIEKGYDADFILVNEENLEIVSVVSKGEFLMKDGVLKNLNFEF</sequence>
<dbReference type="KEGG" id="fpe:Ferpe_1634"/>
<feature type="binding site" evidence="4">
    <location>
        <position position="194"/>
    </location>
    <ligand>
        <name>Zn(2+)</name>
        <dbReference type="ChEBI" id="CHEBI:29105"/>
        <label>2</label>
        <note>catalytic</note>
    </ligand>
</feature>
<keyword evidence="1 4" id="KW-0862">Zinc</keyword>
<dbReference type="InterPro" id="IPR050378">
    <property type="entry name" value="Metallo-dep_Hydrolases_sf"/>
</dbReference>
<feature type="binding site" evidence="3">
    <location>
        <position position="98"/>
    </location>
    <ligand>
        <name>substrate</name>
    </ligand>
</feature>
<dbReference type="GO" id="GO:0005737">
    <property type="term" value="C:cytoplasm"/>
    <property type="evidence" value="ECO:0007669"/>
    <property type="project" value="UniProtKB-SubCell"/>
</dbReference>
<dbReference type="InterPro" id="IPR010229">
    <property type="entry name" value="Pept_M38_dipep"/>
</dbReference>
<reference evidence="6" key="1">
    <citation type="submission" date="2012-03" db="EMBL/GenBank/DDBJ databases">
        <title>Complete sequence of Fervidobacterium pennivorans DSM 9078.</title>
        <authorList>
            <consortium name="US DOE Joint Genome Institute"/>
            <person name="Lucas S."/>
            <person name="Han J."/>
            <person name="Lapidus A."/>
            <person name="Cheng J.-F."/>
            <person name="Goodwin L."/>
            <person name="Pitluck S."/>
            <person name="Peters L."/>
            <person name="Ovchinnikova G."/>
            <person name="Lu M."/>
            <person name="Detter J.C."/>
            <person name="Han C."/>
            <person name="Tapia R."/>
            <person name="Land M."/>
            <person name="Hauser L."/>
            <person name="Kyrpides N."/>
            <person name="Ivanova N."/>
            <person name="Pagani I."/>
            <person name="Noll K.M."/>
            <person name="Woyke T."/>
        </authorList>
    </citation>
    <scope>NUCLEOTIDE SEQUENCE</scope>
    <source>
        <strain evidence="6">DSM 9078</strain>
    </source>
</reference>
<dbReference type="AlphaFoldDB" id="H9UDV0"/>
<dbReference type="Gene3D" id="3.20.20.140">
    <property type="entry name" value="Metal-dependent hydrolases"/>
    <property type="match status" value="1"/>
</dbReference>
<dbReference type="SUPFAM" id="SSF51338">
    <property type="entry name" value="Composite domain of metallo-dependent hydrolases"/>
    <property type="match status" value="1"/>
</dbReference>
<comment type="similarity">
    <text evidence="1">Belongs to the peptidase M38 family.</text>
</comment>
<dbReference type="eggNOG" id="COG0044">
    <property type="taxonomic scope" value="Bacteria"/>
</dbReference>
<dbReference type="GO" id="GO:0046872">
    <property type="term" value="F:metal ion binding"/>
    <property type="evidence" value="ECO:0007669"/>
    <property type="project" value="UniProtKB-KW"/>
</dbReference>
<evidence type="ECO:0000313" key="7">
    <source>
        <dbReference type="Proteomes" id="UP000007384"/>
    </source>
</evidence>
<dbReference type="PATRIC" id="fig|771875.3.peg.1648"/>
<protein>
    <recommendedName>
        <fullName evidence="1">Isoaspartyl dipeptidase</fullName>
        <ecNumber evidence="1">3.4.19.-</ecNumber>
    </recommendedName>
</protein>
<keyword evidence="7" id="KW-1185">Reference proteome</keyword>
<evidence type="ECO:0000259" key="5">
    <source>
        <dbReference type="Pfam" id="PF01979"/>
    </source>
</evidence>
<feature type="binding site" evidence="3">
    <location>
        <begin position="67"/>
        <end position="69"/>
    </location>
    <ligand>
        <name>substrate</name>
    </ligand>
</feature>
<comment type="subcellular location">
    <subcellularLocation>
        <location evidence="1">Cytoplasm</location>
    </subcellularLocation>
</comment>
<dbReference type="InterPro" id="IPR006680">
    <property type="entry name" value="Amidohydro-rel"/>
</dbReference>
<dbReference type="GO" id="GO:0016810">
    <property type="term" value="F:hydrolase activity, acting on carbon-nitrogen (but not peptide) bonds"/>
    <property type="evidence" value="ECO:0007669"/>
    <property type="project" value="InterPro"/>
</dbReference>